<protein>
    <recommendedName>
        <fullName evidence="3">Phage protein</fullName>
    </recommendedName>
</protein>
<dbReference type="EMBL" id="UFYI01000007">
    <property type="protein sequence ID" value="STD27806.1"/>
    <property type="molecule type" value="Genomic_DNA"/>
</dbReference>
<proteinExistence type="predicted"/>
<name>A0A376FQA9_ENTAS</name>
<evidence type="ECO:0008006" key="3">
    <source>
        <dbReference type="Google" id="ProtNLM"/>
    </source>
</evidence>
<dbReference type="RefSeq" id="WP_054830280.1">
    <property type="nucleotide sequence ID" value="NZ_CP011863.1"/>
</dbReference>
<dbReference type="AlphaFoldDB" id="A0A376FQA9"/>
<organism evidence="1 2">
    <name type="scientific">Enterobacter asburiae</name>
    <dbReference type="NCBI Taxonomy" id="61645"/>
    <lineage>
        <taxon>Bacteria</taxon>
        <taxon>Pseudomonadati</taxon>
        <taxon>Pseudomonadota</taxon>
        <taxon>Gammaproteobacteria</taxon>
        <taxon>Enterobacterales</taxon>
        <taxon>Enterobacteriaceae</taxon>
        <taxon>Enterobacter</taxon>
        <taxon>Enterobacter cloacae complex</taxon>
    </lineage>
</organism>
<reference evidence="1 2" key="1">
    <citation type="submission" date="2018-06" db="EMBL/GenBank/DDBJ databases">
        <authorList>
            <consortium name="Pathogen Informatics"/>
            <person name="Doyle S."/>
        </authorList>
    </citation>
    <scope>NUCLEOTIDE SEQUENCE [LARGE SCALE GENOMIC DNA]</scope>
    <source>
        <strain evidence="1 2">NCTC12123</strain>
    </source>
</reference>
<dbReference type="Proteomes" id="UP000255163">
    <property type="component" value="Unassembled WGS sequence"/>
</dbReference>
<accession>A0A376FQA9</accession>
<sequence length="81" mass="9574">MSENQAIVYRDENNRVIVLEQGGNRREFTPNEWRVICMAADSDMENRVYTATRAMELRQQRWEEERKKLISRIAELEGANG</sequence>
<gene>
    <name evidence="1" type="ORF">NCTC12123_06436</name>
</gene>
<evidence type="ECO:0000313" key="1">
    <source>
        <dbReference type="EMBL" id="STD27806.1"/>
    </source>
</evidence>
<evidence type="ECO:0000313" key="2">
    <source>
        <dbReference type="Proteomes" id="UP000255163"/>
    </source>
</evidence>